<feature type="compositionally biased region" description="Polar residues" evidence="1">
    <location>
        <begin position="172"/>
        <end position="185"/>
    </location>
</feature>
<gene>
    <name evidence="2" type="ORF">PR048_019100</name>
</gene>
<proteinExistence type="predicted"/>
<name>A0ABQ9H2J4_9NEOP</name>
<dbReference type="EMBL" id="JARBHB010000007">
    <property type="protein sequence ID" value="KAJ8878522.1"/>
    <property type="molecule type" value="Genomic_DNA"/>
</dbReference>
<dbReference type="Proteomes" id="UP001159363">
    <property type="component" value="Chromosome 6"/>
</dbReference>
<organism evidence="2 3">
    <name type="scientific">Dryococelus australis</name>
    <dbReference type="NCBI Taxonomy" id="614101"/>
    <lineage>
        <taxon>Eukaryota</taxon>
        <taxon>Metazoa</taxon>
        <taxon>Ecdysozoa</taxon>
        <taxon>Arthropoda</taxon>
        <taxon>Hexapoda</taxon>
        <taxon>Insecta</taxon>
        <taxon>Pterygota</taxon>
        <taxon>Neoptera</taxon>
        <taxon>Polyneoptera</taxon>
        <taxon>Phasmatodea</taxon>
        <taxon>Verophasmatodea</taxon>
        <taxon>Anareolatae</taxon>
        <taxon>Phasmatidae</taxon>
        <taxon>Eurycanthinae</taxon>
        <taxon>Dryococelus</taxon>
    </lineage>
</organism>
<sequence>MRFEESDSRLGYEVPYRQLTLLILFLTLTMANRVQSPAGSIPDFRKWGSCRTIPLVGGFSQGSPVSLALAFWRCSILTLFNPSSALSTSLLRGPQISQLTSSLFIIPLSTASRRPKDGLGSTYSSERERQNGSQSTKRTQAGRYSPPTCRTTVLPSAIILPAVKPLSICPRSATTSRKSPSQSRGTACVVKGGGEGWNDARDAAVPRGEEISSPCPEESQQRPLLLPVVNRRTRLSFCADPHRGYHGQQDVLATRSPHGKADSIPGDVTTGTLACGGNTTDVSAGQWVFVIPSSPHLDQH</sequence>
<reference evidence="2 3" key="1">
    <citation type="submission" date="2023-02" db="EMBL/GenBank/DDBJ databases">
        <title>LHISI_Scaffold_Assembly.</title>
        <authorList>
            <person name="Stuart O.P."/>
            <person name="Cleave R."/>
            <person name="Magrath M.J.L."/>
            <person name="Mikheyev A.S."/>
        </authorList>
    </citation>
    <scope>NUCLEOTIDE SEQUENCE [LARGE SCALE GENOMIC DNA]</scope>
    <source>
        <strain evidence="2">Daus_M_001</strain>
        <tissue evidence="2">Leg muscle</tissue>
    </source>
</reference>
<feature type="region of interest" description="Disordered" evidence="1">
    <location>
        <begin position="171"/>
        <end position="193"/>
    </location>
</feature>
<feature type="region of interest" description="Disordered" evidence="1">
    <location>
        <begin position="114"/>
        <end position="146"/>
    </location>
</feature>
<evidence type="ECO:0000313" key="2">
    <source>
        <dbReference type="EMBL" id="KAJ8878522.1"/>
    </source>
</evidence>
<evidence type="ECO:0000313" key="3">
    <source>
        <dbReference type="Proteomes" id="UP001159363"/>
    </source>
</evidence>
<keyword evidence="3" id="KW-1185">Reference proteome</keyword>
<comment type="caution">
    <text evidence="2">The sequence shown here is derived from an EMBL/GenBank/DDBJ whole genome shotgun (WGS) entry which is preliminary data.</text>
</comment>
<accession>A0ABQ9H2J4</accession>
<evidence type="ECO:0000256" key="1">
    <source>
        <dbReference type="SAM" id="MobiDB-lite"/>
    </source>
</evidence>
<protein>
    <submittedName>
        <fullName evidence="2">Uncharacterized protein</fullName>
    </submittedName>
</protein>